<evidence type="ECO:0000259" key="1">
    <source>
        <dbReference type="Pfam" id="PF13612"/>
    </source>
</evidence>
<accession>A0A892ZFI9</accession>
<gene>
    <name evidence="2" type="ORF">JQU52_01895</name>
    <name evidence="3" type="ORF">JQU52_02465</name>
</gene>
<sequence length="293" mass="34062">MSQDDFIITTYLLVDKFYRQVVTTKLRKKGFEPALSDVEIITIQIVGEFMGLNDDKKIWYFFKNNLSDWFPKLGSYANFCKHCANLWQVHHKITQSLVVQYNTDRQYSIDGFPIPVCRYARAHRHRRFKADAAFGYCASKAERYYGFKGHIVINATGLITNLTFAAANVDERDMVAEITDNIKGLLIGDKGYIRPDLKEELASRDIDLQTPLRKNMADVRSKEWVQWLCKKRRKVETVISQLTERFKINAVKVKDLWHLSHRVIRKVLAHTVCVVICQLAGKPSLQLEWIQES</sequence>
<evidence type="ECO:0000313" key="4">
    <source>
        <dbReference type="Proteomes" id="UP000653156"/>
    </source>
</evidence>
<keyword evidence="4" id="KW-1185">Reference proteome</keyword>
<dbReference type="KEGG" id="ptes:JQU52_02465"/>
<dbReference type="EMBL" id="CP069798">
    <property type="protein sequence ID" value="QRQ82298.1"/>
    <property type="molecule type" value="Genomic_DNA"/>
</dbReference>
<feature type="domain" description="Transposase DDE" evidence="1">
    <location>
        <begin position="108"/>
        <end position="249"/>
    </location>
</feature>
<dbReference type="KEGG" id="ptes:JQU52_01895"/>
<proteinExistence type="predicted"/>
<evidence type="ECO:0000313" key="3">
    <source>
        <dbReference type="EMBL" id="QRQ82298.1"/>
    </source>
</evidence>
<dbReference type="EMBL" id="CP069798">
    <property type="protein sequence ID" value="QRQ82205.1"/>
    <property type="molecule type" value="Genomic_DNA"/>
</dbReference>
<dbReference type="InterPro" id="IPR025668">
    <property type="entry name" value="Tnp_DDE_dom"/>
</dbReference>
<dbReference type="NCBIfam" id="NF033520">
    <property type="entry name" value="transpos_IS982"/>
    <property type="match status" value="1"/>
</dbReference>
<name>A0A892ZFI9_9NEIS</name>
<dbReference type="Pfam" id="PF13612">
    <property type="entry name" value="DDE_Tnp_1_3"/>
    <property type="match status" value="1"/>
</dbReference>
<dbReference type="Proteomes" id="UP000653156">
    <property type="component" value="Chromosome"/>
</dbReference>
<protein>
    <submittedName>
        <fullName evidence="2">IS982 family transposase</fullName>
    </submittedName>
</protein>
<organism evidence="2 4">
    <name type="scientific">Paralysiella testudinis</name>
    <dbReference type="NCBI Taxonomy" id="2809020"/>
    <lineage>
        <taxon>Bacteria</taxon>
        <taxon>Pseudomonadati</taxon>
        <taxon>Pseudomonadota</taxon>
        <taxon>Betaproteobacteria</taxon>
        <taxon>Neisseriales</taxon>
        <taxon>Neisseriaceae</taxon>
        <taxon>Paralysiella</taxon>
    </lineage>
</organism>
<evidence type="ECO:0000313" key="2">
    <source>
        <dbReference type="EMBL" id="QRQ82205.1"/>
    </source>
</evidence>
<dbReference type="RefSeq" id="WP_230339498.1">
    <property type="nucleotide sequence ID" value="NZ_CP069798.1"/>
</dbReference>
<dbReference type="AlphaFoldDB" id="A0A892ZFI9"/>
<reference evidence="2" key="1">
    <citation type="submission" date="2021-02" db="EMBL/GenBank/DDBJ databases">
        <title>Neisseriaceae sp. 26B isolated from the cloaca of a Common Toad-headed Turtle (Mesoclemmys nasuta).</title>
        <authorList>
            <person name="Spergser J."/>
            <person name="Busse H.-J."/>
        </authorList>
    </citation>
    <scope>NUCLEOTIDE SEQUENCE</scope>
    <source>
        <strain evidence="2">26B</strain>
    </source>
</reference>